<evidence type="ECO:0000259" key="7">
    <source>
        <dbReference type="PROSITE" id="PS51296"/>
    </source>
</evidence>
<comment type="similarity">
    <text evidence="6">Belongs to the bacterial ring-hydroxylating dioxygenase ferredoxin component family.</text>
</comment>
<keyword evidence="3" id="KW-0408">Iron</keyword>
<evidence type="ECO:0000256" key="4">
    <source>
        <dbReference type="ARBA" id="ARBA00023014"/>
    </source>
</evidence>
<proteinExistence type="inferred from homology"/>
<dbReference type="SUPFAM" id="SSF50022">
    <property type="entry name" value="ISP domain"/>
    <property type="match status" value="1"/>
</dbReference>
<keyword evidence="4" id="KW-0411">Iron-sulfur</keyword>
<reference evidence="8" key="1">
    <citation type="submission" date="2024-02" db="EMBL/GenBank/DDBJ databases">
        <title>Sediminibacterium planktonica sp. nov. and Sediminibacterium longus sp. nov., isolated from surface lake and river water.</title>
        <authorList>
            <person name="Watanabe K."/>
            <person name="Takemine S."/>
            <person name="Ishii Y."/>
            <person name="Ogata Y."/>
            <person name="Shindo C."/>
            <person name="Suda W."/>
        </authorList>
    </citation>
    <scope>NUCLEOTIDE SEQUENCE</scope>
    <source>
        <strain evidence="8">KACHI17</strain>
    </source>
</reference>
<dbReference type="GO" id="GO:0051537">
    <property type="term" value="F:2 iron, 2 sulfur cluster binding"/>
    <property type="evidence" value="ECO:0007669"/>
    <property type="project" value="UniProtKB-KW"/>
</dbReference>
<dbReference type="Gene3D" id="2.102.10.10">
    <property type="entry name" value="Rieske [2Fe-2S] iron-sulphur domain"/>
    <property type="match status" value="1"/>
</dbReference>
<accession>A0AAT9GKT2</accession>
<evidence type="ECO:0000313" key="8">
    <source>
        <dbReference type="EMBL" id="BFG71178.1"/>
    </source>
</evidence>
<keyword evidence="1" id="KW-0001">2Fe-2S</keyword>
<evidence type="ECO:0000256" key="3">
    <source>
        <dbReference type="ARBA" id="ARBA00023004"/>
    </source>
</evidence>
<evidence type="ECO:0000256" key="6">
    <source>
        <dbReference type="ARBA" id="ARBA00038001"/>
    </source>
</evidence>
<dbReference type="EMBL" id="AP029612">
    <property type="protein sequence ID" value="BFG71178.1"/>
    <property type="molecule type" value="Genomic_DNA"/>
</dbReference>
<dbReference type="PANTHER" id="PTHR21496">
    <property type="entry name" value="FERREDOXIN-RELATED"/>
    <property type="match status" value="1"/>
</dbReference>
<dbReference type="InterPro" id="IPR036922">
    <property type="entry name" value="Rieske_2Fe-2S_sf"/>
</dbReference>
<dbReference type="PROSITE" id="PS51296">
    <property type="entry name" value="RIESKE"/>
    <property type="match status" value="1"/>
</dbReference>
<evidence type="ECO:0000256" key="5">
    <source>
        <dbReference type="ARBA" id="ARBA00034078"/>
    </source>
</evidence>
<dbReference type="Pfam" id="PF00355">
    <property type="entry name" value="Rieske"/>
    <property type="match status" value="1"/>
</dbReference>
<keyword evidence="2" id="KW-0479">Metal-binding</keyword>
<protein>
    <recommendedName>
        <fullName evidence="7">Rieske domain-containing protein</fullName>
    </recommendedName>
</protein>
<dbReference type="RefSeq" id="WP_353548813.1">
    <property type="nucleotide sequence ID" value="NZ_AP029612.1"/>
</dbReference>
<comment type="cofactor">
    <cofactor evidence="5">
        <name>[2Fe-2S] cluster</name>
        <dbReference type="ChEBI" id="CHEBI:190135"/>
    </cofactor>
</comment>
<evidence type="ECO:0000256" key="2">
    <source>
        <dbReference type="ARBA" id="ARBA00022723"/>
    </source>
</evidence>
<organism evidence="8">
    <name type="scientific">Sediminibacterium sp. KACHI17</name>
    <dbReference type="NCBI Taxonomy" id="1751071"/>
    <lineage>
        <taxon>Bacteria</taxon>
        <taxon>Pseudomonadati</taxon>
        <taxon>Bacteroidota</taxon>
        <taxon>Chitinophagia</taxon>
        <taxon>Chitinophagales</taxon>
        <taxon>Chitinophagaceae</taxon>
        <taxon>Sediminibacterium</taxon>
    </lineage>
</organism>
<sequence length="111" mass="12675">MSFFSSTPQWHLLTTAPESLDWQSNQMCLVEVAGKRITLARFEDQYFAFAHKCPHASGVMADGFIDATGQVVCPLHRYRFNIKNGRNTSGEGYYLKTYPLEQREDGLYVAF</sequence>
<gene>
    <name evidence="8" type="ORF">KACHI17_20590</name>
</gene>
<dbReference type="InterPro" id="IPR017941">
    <property type="entry name" value="Rieske_2Fe-2S"/>
</dbReference>
<name>A0AAT9GKT2_9BACT</name>
<evidence type="ECO:0000256" key="1">
    <source>
        <dbReference type="ARBA" id="ARBA00022714"/>
    </source>
</evidence>
<feature type="domain" description="Rieske" evidence="7">
    <location>
        <begin position="10"/>
        <end position="109"/>
    </location>
</feature>
<dbReference type="GO" id="GO:0046872">
    <property type="term" value="F:metal ion binding"/>
    <property type="evidence" value="ECO:0007669"/>
    <property type="project" value="UniProtKB-KW"/>
</dbReference>
<dbReference type="PANTHER" id="PTHR21496:SF0">
    <property type="entry name" value="RIESKE DOMAIN-CONTAINING PROTEIN"/>
    <property type="match status" value="1"/>
</dbReference>
<dbReference type="AlphaFoldDB" id="A0AAT9GKT2"/>